<evidence type="ECO:0000256" key="1">
    <source>
        <dbReference type="ARBA" id="ARBA00023125"/>
    </source>
</evidence>
<dbReference type="CDD" id="cd01389">
    <property type="entry name" value="HMG-box_ROX1-like"/>
    <property type="match status" value="1"/>
</dbReference>
<proteinExistence type="predicted"/>
<feature type="domain" description="HMG box" evidence="5">
    <location>
        <begin position="65"/>
        <end position="142"/>
    </location>
</feature>
<dbReference type="AlphaFoldDB" id="A0AA38JLT3"/>
<evidence type="ECO:0000313" key="7">
    <source>
        <dbReference type="Proteomes" id="UP001176059"/>
    </source>
</evidence>
<dbReference type="EMBL" id="JANVFO010000012">
    <property type="protein sequence ID" value="KAJ3734869.1"/>
    <property type="molecule type" value="Genomic_DNA"/>
</dbReference>
<dbReference type="SMART" id="SM00398">
    <property type="entry name" value="HMG"/>
    <property type="match status" value="1"/>
</dbReference>
<dbReference type="Pfam" id="PF00505">
    <property type="entry name" value="HMG_box"/>
    <property type="match status" value="1"/>
</dbReference>
<evidence type="ECO:0000313" key="6">
    <source>
        <dbReference type="EMBL" id="KAJ3734869.1"/>
    </source>
</evidence>
<evidence type="ECO:0000259" key="5">
    <source>
        <dbReference type="PROSITE" id="PS50118"/>
    </source>
</evidence>
<keyword evidence="2" id="KW-0804">Transcription</keyword>
<reference evidence="6" key="1">
    <citation type="submission" date="2022-08" db="EMBL/GenBank/DDBJ databases">
        <authorList>
            <consortium name="DOE Joint Genome Institute"/>
            <person name="Min B."/>
            <person name="Sierra-Patev S."/>
            <person name="Naranjo-Ortiz M."/>
            <person name="Looney B."/>
            <person name="Konkel Z."/>
            <person name="Slot J.C."/>
            <person name="Sakamoto Y."/>
            <person name="Steenwyk J.L."/>
            <person name="Rokas A."/>
            <person name="Carro J."/>
            <person name="Camarero S."/>
            <person name="Ferreira P."/>
            <person name="Molpeceres G."/>
            <person name="Ruiz-duenas F.J."/>
            <person name="Serrano A."/>
            <person name="Henrissat B."/>
            <person name="Drula E."/>
            <person name="Hughes K.W."/>
            <person name="Mata J.L."/>
            <person name="Ishikawa N.K."/>
            <person name="Vargas-Isla R."/>
            <person name="Ushijima S."/>
            <person name="Smith C.A."/>
            <person name="Ahrendt S."/>
            <person name="Andreopoulos W."/>
            <person name="He G."/>
            <person name="LaButti K."/>
            <person name="Lipzen A."/>
            <person name="Ng V."/>
            <person name="Riley R."/>
            <person name="Sandor L."/>
            <person name="Barry K."/>
            <person name="Martinez A.T."/>
            <person name="Xiao Y."/>
            <person name="Gibbons J.G."/>
            <person name="Terashima K."/>
            <person name="Hibbett D.S."/>
            <person name="Grigoriev I.V."/>
        </authorList>
    </citation>
    <scope>NUCLEOTIDE SEQUENCE</scope>
    <source>
        <strain evidence="6">ET3784</strain>
    </source>
</reference>
<keyword evidence="1 3" id="KW-0238">DNA-binding</keyword>
<feature type="region of interest" description="Disordered" evidence="4">
    <location>
        <begin position="220"/>
        <end position="265"/>
    </location>
</feature>
<dbReference type="GO" id="GO:0000978">
    <property type="term" value="F:RNA polymerase II cis-regulatory region sequence-specific DNA binding"/>
    <property type="evidence" value="ECO:0007669"/>
    <property type="project" value="TreeGrafter"/>
</dbReference>
<dbReference type="PROSITE" id="PS50118">
    <property type="entry name" value="HMG_BOX_2"/>
    <property type="match status" value="1"/>
</dbReference>
<feature type="compositionally biased region" description="Low complexity" evidence="4">
    <location>
        <begin position="181"/>
        <end position="195"/>
    </location>
</feature>
<sequence length="422" mass="46808">MSRVFGWKPSQQDKEGELCPKPGQIITFPVDLGSPASDTTSPTSKIEEVVLQPTRRPKKGDPDYVPRPENCFIIFRNEWVRRNARGPNPNRSRGKSSAIMQKRMSKRASEAWNALPQSERNHFKTLADQRKVEHAQAHPEYRYRPNGRRSRISHLSSEPSRSGKFPSRSPDTGAGDRHGNSEVGSSSVPVHVSAPSPSPFLHGGDDRLFGTLRRSRSHAMDIQSPFPAPSSANDSWGREYPVATEEHSPISAHGYGPTSDTPTSWAEYPLSTTGSSSLAGWNGEPMAPSLTRVPSSTLSTPILSSWTASCQDTQIAYLEDHQYSQVDGPYSGIGQYGVDHFGMHDSAAPAVYWCPPVDHNPVYNEKGEYDTSYAYNLIQHDALANFNFGLTNEVSAPGESMPFDMPYVDEQRVYEEYNSTQF</sequence>
<feature type="compositionally biased region" description="Basic and acidic residues" evidence="4">
    <location>
        <begin position="119"/>
        <end position="143"/>
    </location>
</feature>
<dbReference type="PANTHER" id="PTHR10270">
    <property type="entry name" value="SOX TRANSCRIPTION FACTOR"/>
    <property type="match status" value="1"/>
</dbReference>
<dbReference type="GO" id="GO:0030154">
    <property type="term" value="P:cell differentiation"/>
    <property type="evidence" value="ECO:0007669"/>
    <property type="project" value="TreeGrafter"/>
</dbReference>
<dbReference type="InterPro" id="IPR009071">
    <property type="entry name" value="HMG_box_dom"/>
</dbReference>
<dbReference type="Proteomes" id="UP001176059">
    <property type="component" value="Unassembled WGS sequence"/>
</dbReference>
<evidence type="ECO:0000256" key="3">
    <source>
        <dbReference type="PROSITE-ProRule" id="PRU00267"/>
    </source>
</evidence>
<organism evidence="6 7">
    <name type="scientific">Lentinula guzmanii</name>
    <dbReference type="NCBI Taxonomy" id="2804957"/>
    <lineage>
        <taxon>Eukaryota</taxon>
        <taxon>Fungi</taxon>
        <taxon>Dikarya</taxon>
        <taxon>Basidiomycota</taxon>
        <taxon>Agaricomycotina</taxon>
        <taxon>Agaricomycetes</taxon>
        <taxon>Agaricomycetidae</taxon>
        <taxon>Agaricales</taxon>
        <taxon>Marasmiineae</taxon>
        <taxon>Omphalotaceae</taxon>
        <taxon>Lentinula</taxon>
    </lineage>
</organism>
<keyword evidence="3" id="KW-0539">Nucleus</keyword>
<dbReference type="GO" id="GO:0001228">
    <property type="term" value="F:DNA-binding transcription activator activity, RNA polymerase II-specific"/>
    <property type="evidence" value="ECO:0007669"/>
    <property type="project" value="TreeGrafter"/>
</dbReference>
<feature type="region of interest" description="Disordered" evidence="4">
    <location>
        <begin position="1"/>
        <end position="23"/>
    </location>
</feature>
<gene>
    <name evidence="6" type="ORF">DFJ43DRAFT_109105</name>
</gene>
<dbReference type="PANTHER" id="PTHR10270:SF161">
    <property type="entry name" value="SEX-DETERMINING REGION Y PROTEIN"/>
    <property type="match status" value="1"/>
</dbReference>
<feature type="region of interest" description="Disordered" evidence="4">
    <location>
        <begin position="82"/>
        <end position="208"/>
    </location>
</feature>
<name>A0AA38JLT3_9AGAR</name>
<dbReference type="Gene3D" id="1.10.30.10">
    <property type="entry name" value="High mobility group box domain"/>
    <property type="match status" value="1"/>
</dbReference>
<reference evidence="6" key="2">
    <citation type="journal article" date="2023" name="Proc. Natl. Acad. Sci. U.S.A.">
        <title>A global phylogenomic analysis of the shiitake genus Lentinula.</title>
        <authorList>
            <person name="Sierra-Patev S."/>
            <person name="Min B."/>
            <person name="Naranjo-Ortiz M."/>
            <person name="Looney B."/>
            <person name="Konkel Z."/>
            <person name="Slot J.C."/>
            <person name="Sakamoto Y."/>
            <person name="Steenwyk J.L."/>
            <person name="Rokas A."/>
            <person name="Carro J."/>
            <person name="Camarero S."/>
            <person name="Ferreira P."/>
            <person name="Molpeceres G."/>
            <person name="Ruiz-Duenas F.J."/>
            <person name="Serrano A."/>
            <person name="Henrissat B."/>
            <person name="Drula E."/>
            <person name="Hughes K.W."/>
            <person name="Mata J.L."/>
            <person name="Ishikawa N.K."/>
            <person name="Vargas-Isla R."/>
            <person name="Ushijima S."/>
            <person name="Smith C.A."/>
            <person name="Donoghue J."/>
            <person name="Ahrendt S."/>
            <person name="Andreopoulos W."/>
            <person name="He G."/>
            <person name="LaButti K."/>
            <person name="Lipzen A."/>
            <person name="Ng V."/>
            <person name="Riley R."/>
            <person name="Sandor L."/>
            <person name="Barry K."/>
            <person name="Martinez A.T."/>
            <person name="Xiao Y."/>
            <person name="Gibbons J.G."/>
            <person name="Terashima K."/>
            <person name="Grigoriev I.V."/>
            <person name="Hibbett D."/>
        </authorList>
    </citation>
    <scope>NUCLEOTIDE SEQUENCE</scope>
    <source>
        <strain evidence="6">ET3784</strain>
    </source>
</reference>
<dbReference type="SUPFAM" id="SSF47095">
    <property type="entry name" value="HMG-box"/>
    <property type="match status" value="1"/>
</dbReference>
<dbReference type="GO" id="GO:0005634">
    <property type="term" value="C:nucleus"/>
    <property type="evidence" value="ECO:0007669"/>
    <property type="project" value="UniProtKB-UniRule"/>
</dbReference>
<accession>A0AA38JLT3</accession>
<dbReference type="InterPro" id="IPR050140">
    <property type="entry name" value="SRY-related_HMG-box_TF-like"/>
</dbReference>
<comment type="caution">
    <text evidence="6">The sequence shown here is derived from an EMBL/GenBank/DDBJ whole genome shotgun (WGS) entry which is preliminary data.</text>
</comment>
<protein>
    <recommendedName>
        <fullName evidence="5">HMG box domain-containing protein</fullName>
    </recommendedName>
</protein>
<keyword evidence="7" id="KW-1185">Reference proteome</keyword>
<feature type="DNA-binding region" description="HMG box" evidence="3">
    <location>
        <begin position="65"/>
        <end position="142"/>
    </location>
</feature>
<evidence type="ECO:0000256" key="2">
    <source>
        <dbReference type="ARBA" id="ARBA00023163"/>
    </source>
</evidence>
<evidence type="ECO:0000256" key="4">
    <source>
        <dbReference type="SAM" id="MobiDB-lite"/>
    </source>
</evidence>
<dbReference type="InterPro" id="IPR036910">
    <property type="entry name" value="HMG_box_dom_sf"/>
</dbReference>